<proteinExistence type="predicted"/>
<reference evidence="2 3" key="1">
    <citation type="submission" date="2017-09" db="EMBL/GenBank/DDBJ databases">
        <title>Large-scale bioinformatics analysis of Bacillus genomes uncovers conserved roles of natural products in bacterial physiology.</title>
        <authorList>
            <consortium name="Agbiome Team Llc"/>
            <person name="Bleich R.M."/>
            <person name="Grubbs K.J."/>
            <person name="Santa Maria K.C."/>
            <person name="Allen S.E."/>
            <person name="Farag S."/>
            <person name="Shank E.A."/>
            <person name="Bowers A."/>
        </authorList>
    </citation>
    <scope>NUCLEOTIDE SEQUENCE [LARGE SCALE GENOMIC DNA]</scope>
    <source>
        <strain evidence="2 3">AFS083043</strain>
    </source>
</reference>
<evidence type="ECO:0000256" key="1">
    <source>
        <dbReference type="SAM" id="Phobius"/>
    </source>
</evidence>
<keyword evidence="1" id="KW-0472">Membrane</keyword>
<feature type="transmembrane region" description="Helical" evidence="1">
    <location>
        <begin position="6"/>
        <end position="25"/>
    </location>
</feature>
<comment type="caution">
    <text evidence="2">The sequence shown here is derived from an EMBL/GenBank/DDBJ whole genome shotgun (WGS) entry which is preliminary data.</text>
</comment>
<name>A0A2B0MAQ6_BACCE</name>
<evidence type="ECO:0000313" key="2">
    <source>
        <dbReference type="EMBL" id="PFK37836.1"/>
    </source>
</evidence>
<keyword evidence="1" id="KW-1133">Transmembrane helix</keyword>
<protein>
    <recommendedName>
        <fullName evidence="4">DUF4083 domain-containing protein</fullName>
    </recommendedName>
</protein>
<evidence type="ECO:0000313" key="3">
    <source>
        <dbReference type="Proteomes" id="UP000242656"/>
    </source>
</evidence>
<sequence length="55" mass="6591">MIISSIGAVFTLIPILVIVFVFRWIRLMYLNSEEQLKQNEKIIRLLEEIKEKNEK</sequence>
<evidence type="ECO:0008006" key="4">
    <source>
        <dbReference type="Google" id="ProtNLM"/>
    </source>
</evidence>
<dbReference type="AlphaFoldDB" id="A0A2B0MAQ6"/>
<gene>
    <name evidence="2" type="ORF">COI93_14965</name>
</gene>
<organism evidence="2 3">
    <name type="scientific">Bacillus cereus</name>
    <dbReference type="NCBI Taxonomy" id="1396"/>
    <lineage>
        <taxon>Bacteria</taxon>
        <taxon>Bacillati</taxon>
        <taxon>Bacillota</taxon>
        <taxon>Bacilli</taxon>
        <taxon>Bacillales</taxon>
        <taxon>Bacillaceae</taxon>
        <taxon>Bacillus</taxon>
        <taxon>Bacillus cereus group</taxon>
    </lineage>
</organism>
<accession>A0A2B0MAQ6</accession>
<dbReference type="EMBL" id="NUWN01000055">
    <property type="protein sequence ID" value="PFK37836.1"/>
    <property type="molecule type" value="Genomic_DNA"/>
</dbReference>
<dbReference type="Proteomes" id="UP000242656">
    <property type="component" value="Unassembled WGS sequence"/>
</dbReference>
<keyword evidence="1" id="KW-0812">Transmembrane</keyword>